<feature type="non-terminal residue" evidence="2">
    <location>
        <position position="1"/>
    </location>
</feature>
<dbReference type="EMBL" id="KN612526">
    <property type="protein sequence ID" value="KHJ75660.1"/>
    <property type="molecule type" value="Genomic_DNA"/>
</dbReference>
<accession>A0A0B1RXD7</accession>
<keyword evidence="1" id="KW-0472">Membrane</keyword>
<keyword evidence="1" id="KW-1133">Transmembrane helix</keyword>
<name>A0A0B1RXD7_OESDE</name>
<reference evidence="2 3" key="1">
    <citation type="submission" date="2014-03" db="EMBL/GenBank/DDBJ databases">
        <title>Draft genome of the hookworm Oesophagostomum dentatum.</title>
        <authorList>
            <person name="Mitreva M."/>
        </authorList>
    </citation>
    <scope>NUCLEOTIDE SEQUENCE [LARGE SCALE GENOMIC DNA]</scope>
    <source>
        <strain evidence="2 3">OD-Hann</strain>
    </source>
</reference>
<feature type="transmembrane region" description="Helical" evidence="1">
    <location>
        <begin position="109"/>
        <end position="132"/>
    </location>
</feature>
<feature type="transmembrane region" description="Helical" evidence="1">
    <location>
        <begin position="29"/>
        <end position="51"/>
    </location>
</feature>
<evidence type="ECO:0000313" key="3">
    <source>
        <dbReference type="Proteomes" id="UP000053660"/>
    </source>
</evidence>
<feature type="transmembrane region" description="Helical" evidence="1">
    <location>
        <begin position="72"/>
        <end position="89"/>
    </location>
</feature>
<gene>
    <name evidence="2" type="ORF">OESDEN_24724</name>
</gene>
<dbReference type="Proteomes" id="UP000053660">
    <property type="component" value="Unassembled WGS sequence"/>
</dbReference>
<evidence type="ECO:0000313" key="2">
    <source>
        <dbReference type="EMBL" id="KHJ75660.1"/>
    </source>
</evidence>
<dbReference type="AlphaFoldDB" id="A0A0B1RXD7"/>
<evidence type="ECO:0000256" key="1">
    <source>
        <dbReference type="SAM" id="Phobius"/>
    </source>
</evidence>
<organism evidence="2 3">
    <name type="scientific">Oesophagostomum dentatum</name>
    <name type="common">Nodular worm</name>
    <dbReference type="NCBI Taxonomy" id="61180"/>
    <lineage>
        <taxon>Eukaryota</taxon>
        <taxon>Metazoa</taxon>
        <taxon>Ecdysozoa</taxon>
        <taxon>Nematoda</taxon>
        <taxon>Chromadorea</taxon>
        <taxon>Rhabditida</taxon>
        <taxon>Rhabditina</taxon>
        <taxon>Rhabditomorpha</taxon>
        <taxon>Strongyloidea</taxon>
        <taxon>Strongylidae</taxon>
        <taxon>Oesophagostomum</taxon>
    </lineage>
</organism>
<sequence>VGRLSAIAHGTLRKPITAEDCFFTKPWPAVIIVGTQLPALVVIFASIERTIAVHQPSHYYRNWNYSYKLKRLFILLVVQLVSLLLAARSSYGLHTLNPSQHCQVNWSTHIAYCTAHFLFVVLAYVISFVTLMSIFRSRGVSRCIVIRLRIH</sequence>
<dbReference type="Gene3D" id="1.20.1070.10">
    <property type="entry name" value="Rhodopsin 7-helix transmembrane proteins"/>
    <property type="match status" value="1"/>
</dbReference>
<keyword evidence="3" id="KW-1185">Reference proteome</keyword>
<proteinExistence type="predicted"/>
<protein>
    <recommendedName>
        <fullName evidence="4">G-protein coupled receptors family 1 profile domain-containing protein</fullName>
    </recommendedName>
</protein>
<dbReference type="OrthoDB" id="5829542at2759"/>
<evidence type="ECO:0008006" key="4">
    <source>
        <dbReference type="Google" id="ProtNLM"/>
    </source>
</evidence>
<keyword evidence="1" id="KW-0812">Transmembrane</keyword>